<dbReference type="GO" id="GO:0019752">
    <property type="term" value="P:carboxylic acid metabolic process"/>
    <property type="evidence" value="ECO:0007669"/>
    <property type="project" value="InterPro"/>
</dbReference>
<organism evidence="4 5">
    <name type="scientific">Candidatus Acidulodesulfobacterium acidiphilum</name>
    <dbReference type="NCBI Taxonomy" id="2597224"/>
    <lineage>
        <taxon>Bacteria</taxon>
        <taxon>Deltaproteobacteria</taxon>
        <taxon>Candidatus Acidulodesulfobacterales</taxon>
        <taxon>Candidatus Acidulodesulfobacterium</taxon>
    </lineage>
</organism>
<dbReference type="Gene3D" id="1.10.238.260">
    <property type="match status" value="1"/>
</dbReference>
<proteinExistence type="inferred from homology"/>
<dbReference type="InterPro" id="IPR002034">
    <property type="entry name" value="AIPM/Hcit_synth_CS"/>
</dbReference>
<dbReference type="PROSITE" id="PS00816">
    <property type="entry name" value="AIPM_HOMOCIT_SYNTH_2"/>
    <property type="match status" value="1"/>
</dbReference>
<dbReference type="AlphaFoldDB" id="A0A520X8A8"/>
<dbReference type="InterPro" id="IPR000891">
    <property type="entry name" value="PYR_CT"/>
</dbReference>
<feature type="domain" description="Pyruvate carboxyltransferase" evidence="3">
    <location>
        <begin position="8"/>
        <end position="262"/>
    </location>
</feature>
<evidence type="ECO:0000256" key="1">
    <source>
        <dbReference type="ARBA" id="ARBA00022679"/>
    </source>
</evidence>
<dbReference type="SUPFAM" id="SSF51569">
    <property type="entry name" value="Aldolase"/>
    <property type="match status" value="1"/>
</dbReference>
<keyword evidence="1 2" id="KW-0808">Transferase</keyword>
<evidence type="ECO:0000313" key="4">
    <source>
        <dbReference type="EMBL" id="RZV37433.1"/>
    </source>
</evidence>
<evidence type="ECO:0000256" key="2">
    <source>
        <dbReference type="RuleBase" id="RU003523"/>
    </source>
</evidence>
<evidence type="ECO:0000259" key="3">
    <source>
        <dbReference type="PROSITE" id="PS50991"/>
    </source>
</evidence>
<dbReference type="Pfam" id="PF22617">
    <property type="entry name" value="HCS_D2"/>
    <property type="match status" value="1"/>
</dbReference>
<protein>
    <submittedName>
        <fullName evidence="4">Homoaconitate hydratase</fullName>
    </submittedName>
</protein>
<accession>A0A520X8A8</accession>
<dbReference type="PANTHER" id="PTHR42880">
    <property type="entry name" value="HOMOCITRATE SYNTHASE"/>
    <property type="match status" value="1"/>
</dbReference>
<evidence type="ECO:0000313" key="5">
    <source>
        <dbReference type="Proteomes" id="UP000322454"/>
    </source>
</evidence>
<dbReference type="Proteomes" id="UP000322454">
    <property type="component" value="Unassembled WGS sequence"/>
</dbReference>
<gene>
    <name evidence="4" type="primary">aksA</name>
    <name evidence="4" type="ORF">EVJ48_08975</name>
</gene>
<sequence length="379" mass="42133">MNNILENIIINDTTLRDGEQTAGIVFSADEKLLIAKMLDETGVNEIEAGIPIMGGDEKNAVKKINESGLNAKIIGWNRAITEDIYSSLDIGLKFIHVSVPISKIHLEYKLKKNFEYVKNNLINILKILSKEGVKYSVGGEDSSRADLKTIVEIMKIAENEGAYKFRYSDTVGILNPLNIYKDILKIKNGGKFKNIILEIHTHNDFGMAAANSIAALKAGADSVSGSISGIGERAGNCALEEVIAYLNFIENRKIKFDFIKAKKLAKFIAKITKRKIPVYKPIFGRNIFYHEAGIHTDGILKNPLNYEAYPPELVDSKRKLLTGKHGGSAAIKYNLNKLGIKITGKDASSMLSVVKKESSILKRCLTDKELLFLYNYKFK</sequence>
<comment type="similarity">
    <text evidence="2">Belongs to the alpha-IPM synthase/homocitrate synthase family.</text>
</comment>
<comment type="caution">
    <text evidence="4">The sequence shown here is derived from an EMBL/GenBank/DDBJ whole genome shotgun (WGS) entry which is preliminary data.</text>
</comment>
<name>A0A520X8A8_9DELT</name>
<dbReference type="Pfam" id="PF00682">
    <property type="entry name" value="HMGL-like"/>
    <property type="match status" value="1"/>
</dbReference>
<dbReference type="PANTHER" id="PTHR42880:SF1">
    <property type="entry name" value="ISOPROPYLMALATE_HOMOCITRATE_CITRAMALATE SYNTHASE FAMILY PROTEIN"/>
    <property type="match status" value="1"/>
</dbReference>
<dbReference type="GO" id="GO:0046912">
    <property type="term" value="F:acyltransferase activity, acyl groups converted into alkyl on transfer"/>
    <property type="evidence" value="ECO:0007669"/>
    <property type="project" value="InterPro"/>
</dbReference>
<reference evidence="4 5" key="1">
    <citation type="submission" date="2019-01" db="EMBL/GenBank/DDBJ databases">
        <title>Insights into ecological role of a new deltaproteobacterial order Candidatus Sinidesulfobacterales (Sva0485) by metagenomics and metatranscriptomics.</title>
        <authorList>
            <person name="Tan S."/>
            <person name="Liu J."/>
            <person name="Fang Y."/>
            <person name="Hedlund B."/>
            <person name="Lian Z.-H."/>
            <person name="Huang L.-Y."/>
            <person name="Li J.-T."/>
            <person name="Huang L.-N."/>
            <person name="Li W.-J."/>
            <person name="Jiang H.-C."/>
            <person name="Dong H.-L."/>
            <person name="Shu W.-S."/>
        </authorList>
    </citation>
    <scope>NUCLEOTIDE SEQUENCE [LARGE SCALE GENOMIC DNA]</scope>
    <source>
        <strain evidence="4">AP4</strain>
    </source>
</reference>
<dbReference type="PROSITE" id="PS50991">
    <property type="entry name" value="PYR_CT"/>
    <property type="match status" value="1"/>
</dbReference>
<dbReference type="EMBL" id="SHMQ01000037">
    <property type="protein sequence ID" value="RZV37433.1"/>
    <property type="molecule type" value="Genomic_DNA"/>
</dbReference>
<dbReference type="Gene3D" id="3.20.20.70">
    <property type="entry name" value="Aldolase class I"/>
    <property type="match status" value="1"/>
</dbReference>
<dbReference type="InterPro" id="IPR054691">
    <property type="entry name" value="LeuA/HCS_post-cat"/>
</dbReference>
<dbReference type="InterPro" id="IPR013785">
    <property type="entry name" value="Aldolase_TIM"/>
</dbReference>
<dbReference type="PROSITE" id="PS00815">
    <property type="entry name" value="AIPM_HOMOCIT_SYNTH_1"/>
    <property type="match status" value="1"/>
</dbReference>